<dbReference type="AlphaFoldDB" id="A0A2K2DJN7"/>
<feature type="region of interest" description="Disordered" evidence="1">
    <location>
        <begin position="163"/>
        <end position="217"/>
    </location>
</feature>
<sequence>MSKFTSTTSRFGLPSHDVQILTTKPPSEEGRGATMGESEGRRHGGVQRVYRFAQPEGWERQGRLRLGDGGGQGVPQRARWRSGGAPLPGEGKGRGGAGAPPMEKGRGAAAARGCSVGSLSGNHRQRHLHVRRARDGKEPGRCPPPSPELDAVGFGLPWAPLDLESADPDFAGSMTAPPPPKLPDPAFAGSGPAPPPGKQMSEAAAATEETKRAPPLAGSWELSAECRVSAIGKQYFTIGMNPEYFSISLSIMC</sequence>
<gene>
    <name evidence="2" type="ORF">BRADI_1g15674v3</name>
</gene>
<protein>
    <submittedName>
        <fullName evidence="2 3">Uncharacterized protein</fullName>
    </submittedName>
</protein>
<feature type="compositionally biased region" description="Polar residues" evidence="1">
    <location>
        <begin position="1"/>
        <end position="10"/>
    </location>
</feature>
<dbReference type="EMBL" id="CM000880">
    <property type="protein sequence ID" value="PNT74490.1"/>
    <property type="molecule type" value="Genomic_DNA"/>
</dbReference>
<feature type="region of interest" description="Disordered" evidence="1">
    <location>
        <begin position="1"/>
        <end position="46"/>
    </location>
</feature>
<dbReference type="EnsemblPlants" id="PNT74490">
    <property type="protein sequence ID" value="PNT74490"/>
    <property type="gene ID" value="BRADI_1g15674v3"/>
</dbReference>
<reference evidence="2" key="2">
    <citation type="submission" date="2017-06" db="EMBL/GenBank/DDBJ databases">
        <title>WGS assembly of Brachypodium distachyon.</title>
        <authorList>
            <consortium name="The International Brachypodium Initiative"/>
            <person name="Lucas S."/>
            <person name="Harmon-Smith M."/>
            <person name="Lail K."/>
            <person name="Tice H."/>
            <person name="Grimwood J."/>
            <person name="Bruce D."/>
            <person name="Barry K."/>
            <person name="Shu S."/>
            <person name="Lindquist E."/>
            <person name="Wang M."/>
            <person name="Pitluck S."/>
            <person name="Vogel J.P."/>
            <person name="Garvin D.F."/>
            <person name="Mockler T.C."/>
            <person name="Schmutz J."/>
            <person name="Rokhsar D."/>
            <person name="Bevan M.W."/>
        </authorList>
    </citation>
    <scope>NUCLEOTIDE SEQUENCE</scope>
    <source>
        <strain evidence="2">Bd21</strain>
    </source>
</reference>
<organism evidence="2">
    <name type="scientific">Brachypodium distachyon</name>
    <name type="common">Purple false brome</name>
    <name type="synonym">Trachynia distachya</name>
    <dbReference type="NCBI Taxonomy" id="15368"/>
    <lineage>
        <taxon>Eukaryota</taxon>
        <taxon>Viridiplantae</taxon>
        <taxon>Streptophyta</taxon>
        <taxon>Embryophyta</taxon>
        <taxon>Tracheophyta</taxon>
        <taxon>Spermatophyta</taxon>
        <taxon>Magnoliopsida</taxon>
        <taxon>Liliopsida</taxon>
        <taxon>Poales</taxon>
        <taxon>Poaceae</taxon>
        <taxon>BOP clade</taxon>
        <taxon>Pooideae</taxon>
        <taxon>Stipodae</taxon>
        <taxon>Brachypodieae</taxon>
        <taxon>Brachypodium</taxon>
    </lineage>
</organism>
<keyword evidence="4" id="KW-1185">Reference proteome</keyword>
<feature type="compositionally biased region" description="Basic residues" evidence="1">
    <location>
        <begin position="123"/>
        <end position="132"/>
    </location>
</feature>
<evidence type="ECO:0000256" key="1">
    <source>
        <dbReference type="SAM" id="MobiDB-lite"/>
    </source>
</evidence>
<evidence type="ECO:0000313" key="4">
    <source>
        <dbReference type="Proteomes" id="UP000008810"/>
    </source>
</evidence>
<accession>A0A2K2DJN7</accession>
<evidence type="ECO:0000313" key="3">
    <source>
        <dbReference type="EnsemblPlants" id="PNT74490"/>
    </source>
</evidence>
<feature type="region of interest" description="Disordered" evidence="1">
    <location>
        <begin position="61"/>
        <end position="145"/>
    </location>
</feature>
<name>A0A2K2DJN7_BRADI</name>
<evidence type="ECO:0000313" key="2">
    <source>
        <dbReference type="EMBL" id="PNT74490.1"/>
    </source>
</evidence>
<reference evidence="2 3" key="1">
    <citation type="journal article" date="2010" name="Nature">
        <title>Genome sequencing and analysis of the model grass Brachypodium distachyon.</title>
        <authorList>
            <consortium name="International Brachypodium Initiative"/>
        </authorList>
    </citation>
    <scope>NUCLEOTIDE SEQUENCE [LARGE SCALE GENOMIC DNA]</scope>
    <source>
        <strain evidence="2 3">Bd21</strain>
    </source>
</reference>
<dbReference type="Gramene" id="PNT74490">
    <property type="protein sequence ID" value="PNT74490"/>
    <property type="gene ID" value="BRADI_1g15674v3"/>
</dbReference>
<proteinExistence type="predicted"/>
<dbReference type="InParanoid" id="A0A2K2DJN7"/>
<dbReference type="Proteomes" id="UP000008810">
    <property type="component" value="Chromosome 1"/>
</dbReference>
<reference evidence="3" key="3">
    <citation type="submission" date="2018-08" db="UniProtKB">
        <authorList>
            <consortium name="EnsemblPlants"/>
        </authorList>
    </citation>
    <scope>IDENTIFICATION</scope>
    <source>
        <strain evidence="3">cv. Bd21</strain>
    </source>
</reference>